<dbReference type="InterPro" id="IPR015424">
    <property type="entry name" value="PyrdxlP-dep_Trfase"/>
</dbReference>
<accession>A0A0T5NSX8</accession>
<reference evidence="1 2" key="1">
    <citation type="submission" date="2015-04" db="EMBL/GenBank/DDBJ databases">
        <title>The draft genome sequence of Roseovarius sp.R12b.</title>
        <authorList>
            <person name="Li G."/>
            <person name="Lai Q."/>
            <person name="Shao Z."/>
            <person name="Yan P."/>
        </authorList>
    </citation>
    <scope>NUCLEOTIDE SEQUENCE [LARGE SCALE GENOMIC DNA]</scope>
    <source>
        <strain evidence="1 2">R12B</strain>
    </source>
</reference>
<organism evidence="1 2">
    <name type="scientific">Roseovarius atlanticus</name>
    <dbReference type="NCBI Taxonomy" id="1641875"/>
    <lineage>
        <taxon>Bacteria</taxon>
        <taxon>Pseudomonadati</taxon>
        <taxon>Pseudomonadota</taxon>
        <taxon>Alphaproteobacteria</taxon>
        <taxon>Rhodobacterales</taxon>
        <taxon>Roseobacteraceae</taxon>
        <taxon>Roseovarius</taxon>
    </lineage>
</organism>
<dbReference type="InterPro" id="IPR015422">
    <property type="entry name" value="PyrdxlP-dep_Trfase_small"/>
</dbReference>
<dbReference type="STRING" id="1641875.XM53_14250"/>
<proteinExistence type="predicted"/>
<dbReference type="SUPFAM" id="SSF53383">
    <property type="entry name" value="PLP-dependent transferases"/>
    <property type="match status" value="1"/>
</dbReference>
<protein>
    <recommendedName>
        <fullName evidence="3">Aminotransferase</fullName>
    </recommendedName>
</protein>
<dbReference type="Gene3D" id="3.90.1150.10">
    <property type="entry name" value="Aspartate Aminotransferase, domain 1"/>
    <property type="match status" value="1"/>
</dbReference>
<dbReference type="PATRIC" id="fig|1641875.4.peg.652"/>
<gene>
    <name evidence="1" type="ORF">XM53_14250</name>
</gene>
<dbReference type="AlphaFoldDB" id="A0A0T5NSX8"/>
<dbReference type="EMBL" id="LAXJ01000016">
    <property type="protein sequence ID" value="KRS11854.1"/>
    <property type="molecule type" value="Genomic_DNA"/>
</dbReference>
<keyword evidence="2" id="KW-1185">Reference proteome</keyword>
<name>A0A0T5NSX8_9RHOB</name>
<comment type="caution">
    <text evidence="1">The sequence shown here is derived from an EMBL/GenBank/DDBJ whole genome shotgun (WGS) entry which is preliminary data.</text>
</comment>
<evidence type="ECO:0000313" key="2">
    <source>
        <dbReference type="Proteomes" id="UP000051295"/>
    </source>
</evidence>
<dbReference type="OrthoDB" id="8456889at2"/>
<dbReference type="RefSeq" id="WP_057794447.1">
    <property type="nucleotide sequence ID" value="NZ_LAXJ01000016.1"/>
</dbReference>
<dbReference type="Proteomes" id="UP000051295">
    <property type="component" value="Unassembled WGS sequence"/>
</dbReference>
<evidence type="ECO:0008006" key="3">
    <source>
        <dbReference type="Google" id="ProtNLM"/>
    </source>
</evidence>
<sequence length="81" mass="9324">MTLADDHNSRLETLIDADRRHHLHPWEDLATWQEAKRFTVTHGEGIHIFDDKGRKYIDGPAGMWAVQIGYGRTEMAEACFS</sequence>
<evidence type="ECO:0000313" key="1">
    <source>
        <dbReference type="EMBL" id="KRS11854.1"/>
    </source>
</evidence>